<dbReference type="RefSeq" id="WP_015877913.1">
    <property type="nucleotide sequence ID" value="NZ_CP021075.1"/>
</dbReference>
<accession>A0AAP9XWR8</accession>
<dbReference type="PANTHER" id="PTHR35563">
    <property type="entry name" value="BARREL METAL-DEPENDENT HYDROLASE, PUTATIVE (AFU_ORTHOLOGUE AFUA_1G16240)-RELATED"/>
    <property type="match status" value="1"/>
</dbReference>
<organism evidence="2 4">
    <name type="scientific">Burkholderia glumae</name>
    <name type="common">Pseudomonas glumae</name>
    <dbReference type="NCBI Taxonomy" id="337"/>
    <lineage>
        <taxon>Bacteria</taxon>
        <taxon>Pseudomonadati</taxon>
        <taxon>Pseudomonadota</taxon>
        <taxon>Betaproteobacteria</taxon>
        <taxon>Burkholderiales</taxon>
        <taxon>Burkholderiaceae</taxon>
        <taxon>Burkholderia</taxon>
    </lineage>
</organism>
<dbReference type="InterPro" id="IPR052358">
    <property type="entry name" value="Aro_Compnd_Degr_Hydrolases"/>
</dbReference>
<dbReference type="SUPFAM" id="SSF51556">
    <property type="entry name" value="Metallo-dependent hydrolases"/>
    <property type="match status" value="1"/>
</dbReference>
<gene>
    <name evidence="2" type="ORF">I6H06_06790</name>
    <name evidence="3" type="ORF">NFI99_09925</name>
</gene>
<dbReference type="Pfam" id="PF04909">
    <property type="entry name" value="Amidohydro_2"/>
    <property type="match status" value="1"/>
</dbReference>
<evidence type="ECO:0000313" key="2">
    <source>
        <dbReference type="EMBL" id="QPQ89359.1"/>
    </source>
</evidence>
<dbReference type="PANTHER" id="PTHR35563:SF2">
    <property type="entry name" value="BARREL METAL-DEPENDENT HYDROLASE, PUTATIVE (AFU_ORTHOLOGUE AFUA_1G16240)-RELATED"/>
    <property type="match status" value="1"/>
</dbReference>
<proteinExistence type="predicted"/>
<evidence type="ECO:0000313" key="4">
    <source>
        <dbReference type="Proteomes" id="UP000594892"/>
    </source>
</evidence>
<protein>
    <submittedName>
        <fullName evidence="2">Amidohydrolase family protein</fullName>
    </submittedName>
</protein>
<evidence type="ECO:0000259" key="1">
    <source>
        <dbReference type="Pfam" id="PF04909"/>
    </source>
</evidence>
<name>A0AAP9XWR8_BURGL</name>
<dbReference type="Gene3D" id="3.20.20.140">
    <property type="entry name" value="Metal-dependent hydrolases"/>
    <property type="match status" value="1"/>
</dbReference>
<dbReference type="InterPro" id="IPR032466">
    <property type="entry name" value="Metal_Hydrolase"/>
</dbReference>
<dbReference type="InterPro" id="IPR006680">
    <property type="entry name" value="Amidohydro-rel"/>
</dbReference>
<dbReference type="AlphaFoldDB" id="A0AAP9XWR8"/>
<reference evidence="3" key="2">
    <citation type="submission" date="2022-06" db="EMBL/GenBank/DDBJ databases">
        <title>Draft genome sequence of Burkholderia glumae strain GR20004 isolated from rice panicle showing bacterial panicle blight.</title>
        <authorList>
            <person name="Choi S.Y."/>
            <person name="Lee Y.H."/>
        </authorList>
    </citation>
    <scope>NUCLEOTIDE SEQUENCE</scope>
    <source>
        <strain evidence="3">GR20004</strain>
    </source>
</reference>
<feature type="domain" description="Amidohydrolase-related" evidence="1">
    <location>
        <begin position="34"/>
        <end position="297"/>
    </location>
</feature>
<dbReference type="EMBL" id="CP065600">
    <property type="protein sequence ID" value="QPQ89359.1"/>
    <property type="molecule type" value="Genomic_DNA"/>
</dbReference>
<dbReference type="Proteomes" id="UP000594892">
    <property type="component" value="Chromosome 1"/>
</dbReference>
<dbReference type="GeneID" id="45694066"/>
<dbReference type="Proteomes" id="UP001056386">
    <property type="component" value="Chromosome 2"/>
</dbReference>
<reference evidence="2 4" key="1">
    <citation type="submission" date="2020-12" db="EMBL/GenBank/DDBJ databases">
        <title>FDA dAtabase for Regulatory Grade micrObial Sequences (FDA-ARGOS): Supporting development and validation of Infectious Disease Dx tests.</title>
        <authorList>
            <person name="Minogue T."/>
            <person name="Wolcott M."/>
            <person name="Wasieloski L."/>
            <person name="Aguilar W."/>
            <person name="Moore D."/>
            <person name="Jaissle J."/>
            <person name="Tallon L."/>
            <person name="Sadzewicz L."/>
            <person name="Zhao X."/>
            <person name="Boylan J."/>
            <person name="Ott S."/>
            <person name="Bowen H."/>
            <person name="Vavikolanu K."/>
            <person name="Mehta A."/>
            <person name="Aluvathingal J."/>
            <person name="Nadendla S."/>
            <person name="Yan Y."/>
            <person name="Sichtig H."/>
        </authorList>
    </citation>
    <scope>NUCLEOTIDE SEQUENCE [LARGE SCALE GENOMIC DNA]</scope>
    <source>
        <strain evidence="2 4">FDAARGOS_949</strain>
    </source>
</reference>
<keyword evidence="5" id="KW-1185">Reference proteome</keyword>
<evidence type="ECO:0000313" key="3">
    <source>
        <dbReference type="EMBL" id="USS42508.1"/>
    </source>
</evidence>
<evidence type="ECO:0000313" key="5">
    <source>
        <dbReference type="Proteomes" id="UP001056386"/>
    </source>
</evidence>
<sequence length="297" mass="31509">MKTTHPALPPLAEAGLSAAGAAWLAAGAPAVTGIDSHAHLFLSTLPLAAQRRHAPDYDATLDAYVAHLSAHGLSHGVLVQPSFLGTDNSWLAAVAGRYPRRFRGVAVVDPCLDEAALGALAASGIVGARLNLIGLPLPDLRAGPWPAFLARINALGWHLELHRGAADLPVLLDALLAQRCTVVVDHFGRPDPAAGARDAGFRHLLAQADGGRVWVKLSAAYRSAGADDGEALARVLASQLLAAFGTERLVWGSDWPHTQHRHLVDYAAAARALRRWVPDDAQRQAILTTSARELFRF</sequence>
<dbReference type="EMBL" id="CP099583">
    <property type="protein sequence ID" value="USS42508.1"/>
    <property type="molecule type" value="Genomic_DNA"/>
</dbReference>
<dbReference type="GO" id="GO:0016787">
    <property type="term" value="F:hydrolase activity"/>
    <property type="evidence" value="ECO:0007669"/>
    <property type="project" value="InterPro"/>
</dbReference>